<evidence type="ECO:0000256" key="1">
    <source>
        <dbReference type="ARBA" id="ARBA00004434"/>
    </source>
</evidence>
<dbReference type="GO" id="GO:0005743">
    <property type="term" value="C:mitochondrial inner membrane"/>
    <property type="evidence" value="ECO:0007669"/>
    <property type="project" value="UniProtKB-SubCell"/>
</dbReference>
<dbReference type="PANTHER" id="PTHR14009:SF31">
    <property type="entry name" value="MITOCHONDRIAL PROTON_CALCIUM EXCHANGER PROTEIN"/>
    <property type="match status" value="1"/>
</dbReference>
<evidence type="ECO:0000256" key="4">
    <source>
        <dbReference type="ARBA" id="ARBA00022989"/>
    </source>
</evidence>
<accession>A0AAD8HI59</accession>
<dbReference type="PROSITE" id="PS51758">
    <property type="entry name" value="LETM1_RBD"/>
    <property type="match status" value="1"/>
</dbReference>
<reference evidence="11" key="2">
    <citation type="submission" date="2023-05" db="EMBL/GenBank/DDBJ databases">
        <authorList>
            <person name="Schelkunov M.I."/>
        </authorList>
    </citation>
    <scope>NUCLEOTIDE SEQUENCE</scope>
    <source>
        <strain evidence="11">Hsosn_3</strain>
        <tissue evidence="11">Leaf</tissue>
    </source>
</reference>
<evidence type="ECO:0000256" key="3">
    <source>
        <dbReference type="ARBA" id="ARBA00022792"/>
    </source>
</evidence>
<dbReference type="InterPro" id="IPR044202">
    <property type="entry name" value="LETM1/MDM38-like"/>
</dbReference>
<keyword evidence="4 9" id="KW-1133">Transmembrane helix</keyword>
<feature type="coiled-coil region" evidence="8">
    <location>
        <begin position="549"/>
        <end position="579"/>
    </location>
</feature>
<keyword evidence="6 9" id="KW-0472">Membrane</keyword>
<dbReference type="AlphaFoldDB" id="A0AAD8HI59"/>
<proteinExistence type="predicted"/>
<evidence type="ECO:0000256" key="5">
    <source>
        <dbReference type="ARBA" id="ARBA00023128"/>
    </source>
</evidence>
<dbReference type="InterPro" id="IPR033122">
    <property type="entry name" value="LETM1-like_RBD"/>
</dbReference>
<dbReference type="Proteomes" id="UP001237642">
    <property type="component" value="Unassembled WGS sequence"/>
</dbReference>
<evidence type="ECO:0000256" key="8">
    <source>
        <dbReference type="SAM" id="Coils"/>
    </source>
</evidence>
<feature type="domain" description="Letm1 RBD" evidence="10">
    <location>
        <begin position="334"/>
        <end position="529"/>
    </location>
</feature>
<dbReference type="GO" id="GO:0043022">
    <property type="term" value="F:ribosome binding"/>
    <property type="evidence" value="ECO:0007669"/>
    <property type="project" value="InterPro"/>
</dbReference>
<keyword evidence="3" id="KW-0999">Mitochondrion inner membrane</keyword>
<sequence length="741" mass="84050">MAAALLLLRRKCIIFYNLGQGQVSTSTRIHGVAKGLFRRHCCCYSSGSSQSTRHASTYTSDQPNLDEKYNYHPAFDDDFSSQEAKDTVAFTIMRRLREFILGAGASFGAVAFMCRFLTMAAALLLLRRKCIIFYNLGQGQVSTSTRIHGVAKGLFRRHCCCYSSGSSQSTRHASTYTSDQPNLDEKYNYHPAFDDDFSSQEAKDTVAFTIMRRLREFILGAGASFGAVAFMCRKPWATESYGWKHAYLTVLAQYELGIQLLTADVRISWRLLLKLICQGKSLSRRERQLLVQTTTDLFITVPASKYVVLQSMELMLPVLPDLLFPVPPDLKAKRKLNAKREVIKFLCDLAKNLVKIDGNSRRGDIQPSAEEYFEFVTRVARRRPVKVEQLLGFAELFTDELILNNVSRHWLVKMCKYMGIPPLGTDEFLRFVLQERLECIKHEDKLIQAKGVDSLSEAELCKVCKERGIQVAEEMRHVAEEMRQELRTWLGLSLYHSLSSSFLIISRVFTVVGNPNINPLEPALVTIYSFSYEFKLIVGIASFQSNDPIKDKTRKLHCLELLEKRIEEEEKKELSEMKQSDAIKEDVALQEMTISMREQARARSMDQQEQPFKLINNAITVLSSALNVCTECEKISRIVNEEPVAVPLNLEKELDDMISKTGGRWQVLDRYCDGKVSQDVVIAATFLKDTLDKDAIQEHLSILLKYKDEIVKLGFGAEDVNRVRTSPSPIPSSSLSPSTDN</sequence>
<feature type="transmembrane region" description="Helical" evidence="9">
    <location>
        <begin position="99"/>
        <end position="126"/>
    </location>
</feature>
<evidence type="ECO:0000256" key="7">
    <source>
        <dbReference type="PROSITE-ProRule" id="PRU01094"/>
    </source>
</evidence>
<keyword evidence="2 9" id="KW-0812">Transmembrane</keyword>
<name>A0AAD8HI59_9APIA</name>
<protein>
    <submittedName>
        <fullName evidence="11">Mitochondrial proton/calcium exchanger protein</fullName>
    </submittedName>
</protein>
<comment type="subcellular location">
    <subcellularLocation>
        <location evidence="1">Mitochondrion inner membrane</location>
        <topology evidence="1">Single-pass membrane protein</topology>
    </subcellularLocation>
</comment>
<dbReference type="EMBL" id="JAUIZM010000009">
    <property type="protein sequence ID" value="KAK1367103.1"/>
    <property type="molecule type" value="Genomic_DNA"/>
</dbReference>
<evidence type="ECO:0000313" key="12">
    <source>
        <dbReference type="Proteomes" id="UP001237642"/>
    </source>
</evidence>
<dbReference type="Pfam" id="PF07766">
    <property type="entry name" value="LETM1_RBD"/>
    <property type="match status" value="1"/>
</dbReference>
<evidence type="ECO:0000256" key="9">
    <source>
        <dbReference type="SAM" id="Phobius"/>
    </source>
</evidence>
<keyword evidence="8" id="KW-0175">Coiled coil</keyword>
<evidence type="ECO:0000256" key="2">
    <source>
        <dbReference type="ARBA" id="ARBA00022692"/>
    </source>
</evidence>
<organism evidence="11 12">
    <name type="scientific">Heracleum sosnowskyi</name>
    <dbReference type="NCBI Taxonomy" id="360622"/>
    <lineage>
        <taxon>Eukaryota</taxon>
        <taxon>Viridiplantae</taxon>
        <taxon>Streptophyta</taxon>
        <taxon>Embryophyta</taxon>
        <taxon>Tracheophyta</taxon>
        <taxon>Spermatophyta</taxon>
        <taxon>Magnoliopsida</taxon>
        <taxon>eudicotyledons</taxon>
        <taxon>Gunneridae</taxon>
        <taxon>Pentapetalae</taxon>
        <taxon>asterids</taxon>
        <taxon>campanulids</taxon>
        <taxon>Apiales</taxon>
        <taxon>Apiaceae</taxon>
        <taxon>Apioideae</taxon>
        <taxon>apioid superclade</taxon>
        <taxon>Tordylieae</taxon>
        <taxon>Tordyliinae</taxon>
        <taxon>Heracleum</taxon>
    </lineage>
</organism>
<reference evidence="11" key="1">
    <citation type="submission" date="2023-02" db="EMBL/GenBank/DDBJ databases">
        <title>Genome of toxic invasive species Heracleum sosnowskyi carries increased number of genes despite the absence of recent whole-genome duplications.</title>
        <authorList>
            <person name="Schelkunov M."/>
            <person name="Shtratnikova V."/>
            <person name="Makarenko M."/>
            <person name="Klepikova A."/>
            <person name="Omelchenko D."/>
            <person name="Novikova G."/>
            <person name="Obukhova E."/>
            <person name="Bogdanov V."/>
            <person name="Penin A."/>
            <person name="Logacheva M."/>
        </authorList>
    </citation>
    <scope>NUCLEOTIDE SEQUENCE</scope>
    <source>
        <strain evidence="11">Hsosn_3</strain>
        <tissue evidence="11">Leaf</tissue>
    </source>
</reference>
<evidence type="ECO:0000256" key="6">
    <source>
        <dbReference type="ARBA" id="ARBA00023136"/>
    </source>
</evidence>
<keyword evidence="5 7" id="KW-0496">Mitochondrion</keyword>
<comment type="caution">
    <text evidence="11">The sequence shown here is derived from an EMBL/GenBank/DDBJ whole genome shotgun (WGS) entry which is preliminary data.</text>
</comment>
<evidence type="ECO:0000259" key="10">
    <source>
        <dbReference type="PROSITE" id="PS51758"/>
    </source>
</evidence>
<keyword evidence="12" id="KW-1185">Reference proteome</keyword>
<dbReference type="PANTHER" id="PTHR14009">
    <property type="entry name" value="LEUCINE ZIPPER-EF-HAND CONTAINING TRANSMEMBRANE PROTEIN"/>
    <property type="match status" value="1"/>
</dbReference>
<evidence type="ECO:0000313" key="11">
    <source>
        <dbReference type="EMBL" id="KAK1367103.1"/>
    </source>
</evidence>
<dbReference type="GO" id="GO:0030003">
    <property type="term" value="P:intracellular monoatomic cation homeostasis"/>
    <property type="evidence" value="ECO:0007669"/>
    <property type="project" value="TreeGrafter"/>
</dbReference>
<gene>
    <name evidence="11" type="ORF">POM88_042664</name>
</gene>